<evidence type="ECO:0000256" key="1">
    <source>
        <dbReference type="ARBA" id="ARBA00001946"/>
    </source>
</evidence>
<dbReference type="Pfam" id="PF00990">
    <property type="entry name" value="GGDEF"/>
    <property type="match status" value="1"/>
</dbReference>
<evidence type="ECO:0000259" key="5">
    <source>
        <dbReference type="PROSITE" id="PS50110"/>
    </source>
</evidence>
<dbReference type="CDD" id="cd01949">
    <property type="entry name" value="GGDEF"/>
    <property type="match status" value="1"/>
</dbReference>
<dbReference type="GO" id="GO:0052621">
    <property type="term" value="F:diguanylate cyclase activity"/>
    <property type="evidence" value="ECO:0007669"/>
    <property type="project" value="UniProtKB-EC"/>
</dbReference>
<evidence type="ECO:0000259" key="6">
    <source>
        <dbReference type="PROSITE" id="PS50887"/>
    </source>
</evidence>
<dbReference type="Gene3D" id="3.30.70.270">
    <property type="match status" value="1"/>
</dbReference>
<name>A0A1Y0IFB4_9GAMM</name>
<dbReference type="OrthoDB" id="9812260at2"/>
<keyword evidence="4" id="KW-0597">Phosphoprotein</keyword>
<dbReference type="GO" id="GO:1902201">
    <property type="term" value="P:negative regulation of bacterial-type flagellum-dependent cell motility"/>
    <property type="evidence" value="ECO:0007669"/>
    <property type="project" value="TreeGrafter"/>
</dbReference>
<keyword evidence="8" id="KW-1185">Reference proteome</keyword>
<dbReference type="Proteomes" id="UP000196027">
    <property type="component" value="Chromosome"/>
</dbReference>
<dbReference type="InterPro" id="IPR011006">
    <property type="entry name" value="CheY-like_superfamily"/>
</dbReference>
<dbReference type="SMART" id="SM00448">
    <property type="entry name" value="REC"/>
    <property type="match status" value="1"/>
</dbReference>
<dbReference type="PANTHER" id="PTHR45138:SF9">
    <property type="entry name" value="DIGUANYLATE CYCLASE DGCM-RELATED"/>
    <property type="match status" value="1"/>
</dbReference>
<dbReference type="SMART" id="SM00267">
    <property type="entry name" value="GGDEF"/>
    <property type="match status" value="1"/>
</dbReference>
<dbReference type="EMBL" id="CP021425">
    <property type="protein sequence ID" value="ARU58940.1"/>
    <property type="molecule type" value="Genomic_DNA"/>
</dbReference>
<dbReference type="RefSeq" id="WP_087463662.1">
    <property type="nucleotide sequence ID" value="NZ_CP021425.1"/>
</dbReference>
<organism evidence="7 8">
    <name type="scientific">Oleiphilus messinensis</name>
    <dbReference type="NCBI Taxonomy" id="141451"/>
    <lineage>
        <taxon>Bacteria</taxon>
        <taxon>Pseudomonadati</taxon>
        <taxon>Pseudomonadota</taxon>
        <taxon>Gammaproteobacteria</taxon>
        <taxon>Oceanospirillales</taxon>
        <taxon>Oleiphilaceae</taxon>
        <taxon>Oleiphilus</taxon>
    </lineage>
</organism>
<dbReference type="NCBIfam" id="TIGR00254">
    <property type="entry name" value="GGDEF"/>
    <property type="match status" value="1"/>
</dbReference>
<gene>
    <name evidence="7" type="ORF">OLMES_4952</name>
</gene>
<dbReference type="FunFam" id="3.30.70.270:FF:000001">
    <property type="entry name" value="Diguanylate cyclase domain protein"/>
    <property type="match status" value="1"/>
</dbReference>
<proteinExistence type="predicted"/>
<dbReference type="InterPro" id="IPR043128">
    <property type="entry name" value="Rev_trsase/Diguanyl_cyclase"/>
</dbReference>
<dbReference type="KEGG" id="ome:OLMES_4952"/>
<sequence>MQVETPTILIVDDEKSSRKILNDLLKEKGKIVLAKNGTQALELAAAQRPTLILMDILMPDMNGFQVLEKLKQSDDTKHIAVMFITALGSHNDETKGLRLGACDYVHKPFHAEIVQARVGTHLELAKQRRMLEELANLDALTSIPNRRQLEKKLDIEWANSVRTGEPLAIAMVDVDFFKLYNDEYGHASGDNVLRRIANILEAQLKRPRDLVYRYGGEEFCIILPDTESTGAQHILETCCKSVESLNIEHRESTVSPVVTISIGACICAPKAGESVEKALQQADQQLYQSKRQGRNQVHIKTLPEIESVS</sequence>
<protein>
    <recommendedName>
        <fullName evidence="2">diguanylate cyclase</fullName>
        <ecNumber evidence="2">2.7.7.65</ecNumber>
    </recommendedName>
</protein>
<dbReference type="Pfam" id="PF00072">
    <property type="entry name" value="Response_reg"/>
    <property type="match status" value="1"/>
</dbReference>
<dbReference type="GO" id="GO:0043709">
    <property type="term" value="P:cell adhesion involved in single-species biofilm formation"/>
    <property type="evidence" value="ECO:0007669"/>
    <property type="project" value="TreeGrafter"/>
</dbReference>
<reference evidence="7 8" key="1">
    <citation type="submission" date="2017-05" db="EMBL/GenBank/DDBJ databases">
        <title>Genomic insights into alkan degradation activity of Oleiphilus messinensis.</title>
        <authorList>
            <person name="Kozyavkin S.A."/>
            <person name="Slesarev A.I."/>
            <person name="Golyshin P.N."/>
            <person name="Korzhenkov A."/>
            <person name="Golyshina O.N."/>
            <person name="Toshchakov S.V."/>
        </authorList>
    </citation>
    <scope>NUCLEOTIDE SEQUENCE [LARGE SCALE GENOMIC DNA]</scope>
    <source>
        <strain evidence="7 8">ME102</strain>
    </source>
</reference>
<feature type="domain" description="GGDEF" evidence="6">
    <location>
        <begin position="165"/>
        <end position="302"/>
    </location>
</feature>
<feature type="modified residue" description="4-aspartylphosphate" evidence="4">
    <location>
        <position position="55"/>
    </location>
</feature>
<accession>A0A1Y0IFB4</accession>
<feature type="domain" description="Response regulatory" evidence="5">
    <location>
        <begin position="7"/>
        <end position="122"/>
    </location>
</feature>
<dbReference type="SUPFAM" id="SSF52172">
    <property type="entry name" value="CheY-like"/>
    <property type="match status" value="1"/>
</dbReference>
<evidence type="ECO:0000313" key="8">
    <source>
        <dbReference type="Proteomes" id="UP000196027"/>
    </source>
</evidence>
<dbReference type="PROSITE" id="PS50887">
    <property type="entry name" value="GGDEF"/>
    <property type="match status" value="1"/>
</dbReference>
<comment type="catalytic activity">
    <reaction evidence="3">
        <text>2 GTP = 3',3'-c-di-GMP + 2 diphosphate</text>
        <dbReference type="Rhea" id="RHEA:24898"/>
        <dbReference type="ChEBI" id="CHEBI:33019"/>
        <dbReference type="ChEBI" id="CHEBI:37565"/>
        <dbReference type="ChEBI" id="CHEBI:58805"/>
        <dbReference type="EC" id="2.7.7.65"/>
    </reaction>
</comment>
<evidence type="ECO:0000313" key="7">
    <source>
        <dbReference type="EMBL" id="ARU58940.1"/>
    </source>
</evidence>
<dbReference type="InterPro" id="IPR029787">
    <property type="entry name" value="Nucleotide_cyclase"/>
</dbReference>
<evidence type="ECO:0000256" key="3">
    <source>
        <dbReference type="ARBA" id="ARBA00034247"/>
    </source>
</evidence>
<dbReference type="SUPFAM" id="SSF55073">
    <property type="entry name" value="Nucleotide cyclase"/>
    <property type="match status" value="1"/>
</dbReference>
<dbReference type="Gene3D" id="3.40.50.2300">
    <property type="match status" value="1"/>
</dbReference>
<comment type="cofactor">
    <cofactor evidence="1">
        <name>Mg(2+)</name>
        <dbReference type="ChEBI" id="CHEBI:18420"/>
    </cofactor>
</comment>
<dbReference type="PROSITE" id="PS50110">
    <property type="entry name" value="RESPONSE_REGULATORY"/>
    <property type="match status" value="1"/>
</dbReference>
<dbReference type="AlphaFoldDB" id="A0A1Y0IFB4"/>
<dbReference type="InterPro" id="IPR000160">
    <property type="entry name" value="GGDEF_dom"/>
</dbReference>
<dbReference type="EC" id="2.7.7.65" evidence="2"/>
<dbReference type="InterPro" id="IPR001789">
    <property type="entry name" value="Sig_transdc_resp-reg_receiver"/>
</dbReference>
<dbReference type="GO" id="GO:0000160">
    <property type="term" value="P:phosphorelay signal transduction system"/>
    <property type="evidence" value="ECO:0007669"/>
    <property type="project" value="InterPro"/>
</dbReference>
<dbReference type="PANTHER" id="PTHR45138">
    <property type="entry name" value="REGULATORY COMPONENTS OF SENSORY TRANSDUCTION SYSTEM"/>
    <property type="match status" value="1"/>
</dbReference>
<dbReference type="GO" id="GO:0005886">
    <property type="term" value="C:plasma membrane"/>
    <property type="evidence" value="ECO:0007669"/>
    <property type="project" value="TreeGrafter"/>
</dbReference>
<dbReference type="InterPro" id="IPR050469">
    <property type="entry name" value="Diguanylate_Cyclase"/>
</dbReference>
<evidence type="ECO:0000256" key="2">
    <source>
        <dbReference type="ARBA" id="ARBA00012528"/>
    </source>
</evidence>
<evidence type="ECO:0000256" key="4">
    <source>
        <dbReference type="PROSITE-ProRule" id="PRU00169"/>
    </source>
</evidence>